<evidence type="ECO:0000259" key="1">
    <source>
        <dbReference type="Pfam" id="PF12680"/>
    </source>
</evidence>
<sequence>MTHSNEETIRAAYGAFVKGDLEGYLQYCTDNITFSVPGHGKISGLFKKDEFISPWVSGVMELTKGTFRETVNDIVANDHRGVVLATHEFERNGRSFKYDTAHIYRIKDGKLDSFEEYPADLYYFDEAWS</sequence>
<comment type="caution">
    <text evidence="2">The sequence shown here is derived from an EMBL/GenBank/DDBJ whole genome shotgun (WGS) entry which is preliminary data.</text>
</comment>
<organism evidence="2 3">
    <name type="scientific">Nibrella saemangeumensis</name>
    <dbReference type="NCBI Taxonomy" id="1084526"/>
    <lineage>
        <taxon>Bacteria</taxon>
        <taxon>Pseudomonadati</taxon>
        <taxon>Bacteroidota</taxon>
        <taxon>Cytophagia</taxon>
        <taxon>Cytophagales</taxon>
        <taxon>Spirosomataceae</taxon>
        <taxon>Nibrella</taxon>
    </lineage>
</organism>
<dbReference type="SUPFAM" id="SSF54427">
    <property type="entry name" value="NTF2-like"/>
    <property type="match status" value="1"/>
</dbReference>
<dbReference type="InterPro" id="IPR037401">
    <property type="entry name" value="SnoaL-like"/>
</dbReference>
<proteinExistence type="predicted"/>
<keyword evidence="3" id="KW-1185">Reference proteome</keyword>
<protein>
    <recommendedName>
        <fullName evidence="1">SnoaL-like domain-containing protein</fullName>
    </recommendedName>
</protein>
<feature type="domain" description="SnoaL-like" evidence="1">
    <location>
        <begin position="9"/>
        <end position="111"/>
    </location>
</feature>
<dbReference type="Proteomes" id="UP001501175">
    <property type="component" value="Unassembled WGS sequence"/>
</dbReference>
<dbReference type="Pfam" id="PF12680">
    <property type="entry name" value="SnoaL_2"/>
    <property type="match status" value="1"/>
</dbReference>
<evidence type="ECO:0000313" key="3">
    <source>
        <dbReference type="Proteomes" id="UP001501175"/>
    </source>
</evidence>
<accession>A0ABP8MWD8</accession>
<reference evidence="3" key="1">
    <citation type="journal article" date="2019" name="Int. J. Syst. Evol. Microbiol.">
        <title>The Global Catalogue of Microorganisms (GCM) 10K type strain sequencing project: providing services to taxonomists for standard genome sequencing and annotation.</title>
        <authorList>
            <consortium name="The Broad Institute Genomics Platform"/>
            <consortium name="The Broad Institute Genome Sequencing Center for Infectious Disease"/>
            <person name="Wu L."/>
            <person name="Ma J."/>
        </authorList>
    </citation>
    <scope>NUCLEOTIDE SEQUENCE [LARGE SCALE GENOMIC DNA]</scope>
    <source>
        <strain evidence="3">JCM 17927</strain>
    </source>
</reference>
<dbReference type="InterPro" id="IPR032710">
    <property type="entry name" value="NTF2-like_dom_sf"/>
</dbReference>
<name>A0ABP8MWD8_9BACT</name>
<dbReference type="EMBL" id="BAABHD010000029">
    <property type="protein sequence ID" value="GAA4457223.1"/>
    <property type="molecule type" value="Genomic_DNA"/>
</dbReference>
<evidence type="ECO:0000313" key="2">
    <source>
        <dbReference type="EMBL" id="GAA4457223.1"/>
    </source>
</evidence>
<dbReference type="RefSeq" id="WP_345244388.1">
    <property type="nucleotide sequence ID" value="NZ_BAABHD010000029.1"/>
</dbReference>
<gene>
    <name evidence="2" type="ORF">GCM10023189_27600</name>
</gene>
<dbReference type="Gene3D" id="3.10.450.50">
    <property type="match status" value="1"/>
</dbReference>